<gene>
    <name evidence="8" type="ORF">HCN44_000019</name>
</gene>
<evidence type="ECO:0000256" key="1">
    <source>
        <dbReference type="ARBA" id="ARBA00004613"/>
    </source>
</evidence>
<dbReference type="Gene3D" id="1.10.238.20">
    <property type="entry name" value="Pheromone/general odorant binding protein domain"/>
    <property type="match status" value="1"/>
</dbReference>
<feature type="chain" id="PRO_5044396490" evidence="6">
    <location>
        <begin position="18"/>
        <end position="132"/>
    </location>
</feature>
<dbReference type="InterPro" id="IPR036728">
    <property type="entry name" value="PBP_GOBP_sf"/>
</dbReference>
<comment type="similarity">
    <text evidence="2">Belongs to the PBP/GOBP family.</text>
</comment>
<dbReference type="PANTHER" id="PTHR11857">
    <property type="entry name" value="ODORANT BINDING PROTEIN-RELATED"/>
    <property type="match status" value="1"/>
</dbReference>
<feature type="signal peptide" evidence="6">
    <location>
        <begin position="1"/>
        <end position="17"/>
    </location>
</feature>
<comment type="subcellular location">
    <subcellularLocation>
        <location evidence="1">Secreted</location>
    </subcellularLocation>
</comment>
<evidence type="ECO:0000256" key="3">
    <source>
        <dbReference type="ARBA" id="ARBA00022525"/>
    </source>
</evidence>
<keyword evidence="3" id="KW-0964">Secreted</keyword>
<dbReference type="FunFam" id="1.10.238.20:FF:000001">
    <property type="entry name" value="General odorant-binding protein lush"/>
    <property type="match status" value="1"/>
</dbReference>
<keyword evidence="4 6" id="KW-0732">Signal</keyword>
<dbReference type="AlphaFoldDB" id="A0A3Q9ELI8"/>
<organism evidence="7">
    <name type="scientific">Aphidius gifuensis</name>
    <name type="common">Parasitoid wasp</name>
    <dbReference type="NCBI Taxonomy" id="684658"/>
    <lineage>
        <taxon>Eukaryota</taxon>
        <taxon>Metazoa</taxon>
        <taxon>Ecdysozoa</taxon>
        <taxon>Arthropoda</taxon>
        <taxon>Hexapoda</taxon>
        <taxon>Insecta</taxon>
        <taxon>Pterygota</taxon>
        <taxon>Neoptera</taxon>
        <taxon>Endopterygota</taxon>
        <taxon>Hymenoptera</taxon>
        <taxon>Apocrita</taxon>
        <taxon>Ichneumonoidea</taxon>
        <taxon>Braconidae</taxon>
        <taxon>Aphidiinae</taxon>
        <taxon>Aphidius</taxon>
    </lineage>
</organism>
<accession>A0A3Q9ELI8</accession>
<dbReference type="GO" id="GO:0005615">
    <property type="term" value="C:extracellular space"/>
    <property type="evidence" value="ECO:0007669"/>
    <property type="project" value="TreeGrafter"/>
</dbReference>
<dbReference type="InterPro" id="IPR006170">
    <property type="entry name" value="PBP/GOBP"/>
</dbReference>
<evidence type="ECO:0000313" key="8">
    <source>
        <dbReference type="EMBL" id="KAF7990214.1"/>
    </source>
</evidence>
<dbReference type="CDD" id="cd23992">
    <property type="entry name" value="PBP_GOBP"/>
    <property type="match status" value="1"/>
</dbReference>
<dbReference type="GO" id="GO:0005549">
    <property type="term" value="F:odorant binding"/>
    <property type="evidence" value="ECO:0007669"/>
    <property type="project" value="InterPro"/>
</dbReference>
<dbReference type="OrthoDB" id="7665616at2759"/>
<feature type="compositionally biased region" description="Basic and acidic residues" evidence="5">
    <location>
        <begin position="43"/>
        <end position="56"/>
    </location>
</feature>
<reference evidence="8 9" key="2">
    <citation type="submission" date="2020-08" db="EMBL/GenBank/DDBJ databases">
        <title>Aphidius gifuensis genome sequencing and assembly.</title>
        <authorList>
            <person name="Du Z."/>
        </authorList>
    </citation>
    <scope>NUCLEOTIDE SEQUENCE [LARGE SCALE GENOMIC DNA]</scope>
    <source>
        <strain evidence="8">YNYX2018</strain>
        <tissue evidence="8">Adults</tissue>
    </source>
</reference>
<feature type="region of interest" description="Disordered" evidence="5">
    <location>
        <begin position="37"/>
        <end position="56"/>
    </location>
</feature>
<name>A0A3Q9ELI8_APHGI</name>
<reference evidence="7" key="1">
    <citation type="journal article" date="2018" name="Front. Physiol.">
        <title>Differential Expression Analysis of Olfactory Genes Based on a Combination of Sequencing Platforms and Behavioral Investigations in Aphidius gifuensis.</title>
        <authorList>
            <person name="Fan J."/>
            <person name="Zhang Q."/>
            <person name="Xu Q."/>
            <person name="Xue W."/>
            <person name="Han Z."/>
            <person name="Sun J."/>
            <person name="Chen J."/>
        </authorList>
    </citation>
    <scope>NUCLEOTIDE SEQUENCE</scope>
</reference>
<dbReference type="SUPFAM" id="SSF47565">
    <property type="entry name" value="Insect pheromone/odorant-binding proteins"/>
    <property type="match status" value="1"/>
</dbReference>
<evidence type="ECO:0000313" key="7">
    <source>
        <dbReference type="EMBL" id="AZQ24997.1"/>
    </source>
</evidence>
<evidence type="ECO:0000313" key="9">
    <source>
        <dbReference type="Proteomes" id="UP000639338"/>
    </source>
</evidence>
<dbReference type="GO" id="GO:0007608">
    <property type="term" value="P:sensory perception of smell"/>
    <property type="evidence" value="ECO:0007669"/>
    <property type="project" value="TreeGrafter"/>
</dbReference>
<dbReference type="SMR" id="A0A3Q9ELI8"/>
<evidence type="ECO:0000256" key="4">
    <source>
        <dbReference type="ARBA" id="ARBA00022729"/>
    </source>
</evidence>
<evidence type="ECO:0000256" key="6">
    <source>
        <dbReference type="SAM" id="SignalP"/>
    </source>
</evidence>
<evidence type="ECO:0000256" key="5">
    <source>
        <dbReference type="SAM" id="MobiDB-lite"/>
    </source>
</evidence>
<dbReference type="SMART" id="SM00708">
    <property type="entry name" value="PhBP"/>
    <property type="match status" value="1"/>
</dbReference>
<proteinExistence type="evidence at transcript level"/>
<sequence length="132" mass="14348">MKFFAIIFVACIVGAFGALTPEQNSKLEEIRAACAKESSADPAKIENAKKGNWDESDPKLGQFSSCFLKKLGLMDNSGNLNVELTREKIGKVVSAEKADEIMKKCKDLKGDNADQTGIKLLKCYTDNKVIGA</sequence>
<protein>
    <submittedName>
        <fullName evidence="7">Odorant-binding protein</fullName>
    </submittedName>
</protein>
<evidence type="ECO:0000256" key="2">
    <source>
        <dbReference type="ARBA" id="ARBA00008098"/>
    </source>
</evidence>
<dbReference type="EMBL" id="JACMRX010000004">
    <property type="protein sequence ID" value="KAF7990214.1"/>
    <property type="molecule type" value="Genomic_DNA"/>
</dbReference>
<keyword evidence="9" id="KW-1185">Reference proteome</keyword>
<dbReference type="Proteomes" id="UP000639338">
    <property type="component" value="Unassembled WGS sequence"/>
</dbReference>
<dbReference type="Pfam" id="PF01395">
    <property type="entry name" value="PBP_GOBP"/>
    <property type="match status" value="1"/>
</dbReference>
<dbReference type="EMBL" id="MK049056">
    <property type="protein sequence ID" value="AZQ24997.1"/>
    <property type="molecule type" value="mRNA"/>
</dbReference>
<dbReference type="PANTHER" id="PTHR11857:SF43">
    <property type="entry name" value="GEO07291P1-RELATED"/>
    <property type="match status" value="1"/>
</dbReference>